<accession>A0A7D3YNX1</accession>
<evidence type="ECO:0000313" key="1">
    <source>
        <dbReference type="EMBL" id="QKG93746.1"/>
    </source>
</evidence>
<name>A0A7D3YNX1_9EURY</name>
<dbReference type="KEGG" id="hsai:HPS36_13070"/>
<dbReference type="Gene3D" id="3.10.450.590">
    <property type="match status" value="1"/>
</dbReference>
<evidence type="ECO:0000313" key="2">
    <source>
        <dbReference type="Proteomes" id="UP000505020"/>
    </source>
</evidence>
<dbReference type="GeneID" id="55595950"/>
<organism evidence="1 2">
    <name type="scientific">Halorubrum salinarum</name>
    <dbReference type="NCBI Taxonomy" id="2739057"/>
    <lineage>
        <taxon>Archaea</taxon>
        <taxon>Methanobacteriati</taxon>
        <taxon>Methanobacteriota</taxon>
        <taxon>Stenosarchaea group</taxon>
        <taxon>Halobacteria</taxon>
        <taxon>Halobacteriales</taxon>
        <taxon>Haloferacaceae</taxon>
        <taxon>Halorubrum</taxon>
    </lineage>
</organism>
<dbReference type="EMBL" id="CP053941">
    <property type="protein sequence ID" value="QKG93746.1"/>
    <property type="molecule type" value="Genomic_DNA"/>
</dbReference>
<dbReference type="Proteomes" id="UP000505020">
    <property type="component" value="Chromosome"/>
</dbReference>
<gene>
    <name evidence="1" type="ORF">HPS36_13070</name>
</gene>
<reference evidence="1 2" key="1">
    <citation type="submission" date="2020-05" db="EMBL/GenBank/DDBJ databases">
        <title>Halorubrum RHB-C sp.nov., an extremely halophilic archaeon isolated from solar salt farm.</title>
        <authorList>
            <person name="Ho H."/>
            <person name="Danganan R.E."/>
            <person name="Dedeles G.R."/>
            <person name="Kim S.-G."/>
        </authorList>
    </citation>
    <scope>NUCLEOTIDE SEQUENCE [LARGE SCALE GENOMIC DNA]</scope>
    <source>
        <strain evidence="1 2">RHB-C</strain>
    </source>
</reference>
<dbReference type="RefSeq" id="WP_173230474.1">
    <property type="nucleotide sequence ID" value="NZ_CP053941.1"/>
</dbReference>
<keyword evidence="2" id="KW-1185">Reference proteome</keyword>
<sequence>MNDGTQTTLTRRGVLAVSVAGATALAGCSGLGLGGDFEFPDGDPSDAQKQTTRTFVTRVHDGEYEAASEPFTEELAGSLPPDRIESVWAENVGDLGAYERIGAWGIESRDGNDAVFARVECANGHYALQLTLAGERIGGVFIRNVAPE</sequence>
<protein>
    <submittedName>
        <fullName evidence="1">DUF3887 domain-containing protein</fullName>
    </submittedName>
</protein>
<proteinExistence type="predicted"/>
<dbReference type="AlphaFoldDB" id="A0A7D3YNX1"/>